<keyword evidence="2" id="KW-0732">Signal</keyword>
<evidence type="ECO:0000256" key="1">
    <source>
        <dbReference type="SAM" id="MobiDB-lite"/>
    </source>
</evidence>
<accession>A0ABU0BLC3</accession>
<gene>
    <name evidence="3" type="ORF">QO002_000639</name>
</gene>
<dbReference type="Proteomes" id="UP001230207">
    <property type="component" value="Unassembled WGS sequence"/>
</dbReference>
<sequence>MRGFIMFKKTFFVAALAFASVSALSSAQAATPAETDLAISSVSGCEASSCVGLVQAALAAANSLPDGAEKDALLQKLIAAVAAAGVANPEIAGELSALAESANGSLSAEAKAAAATAATETTAGASTDSGASHGEQGDGLGGVDAS</sequence>
<dbReference type="RefSeq" id="WP_307226608.1">
    <property type="nucleotide sequence ID" value="NZ_JAUSVF010000001.1"/>
</dbReference>
<feature type="region of interest" description="Disordered" evidence="1">
    <location>
        <begin position="117"/>
        <end position="146"/>
    </location>
</feature>
<evidence type="ECO:0000256" key="2">
    <source>
        <dbReference type="SAM" id="SignalP"/>
    </source>
</evidence>
<evidence type="ECO:0000313" key="4">
    <source>
        <dbReference type="Proteomes" id="UP001230207"/>
    </source>
</evidence>
<feature type="chain" id="PRO_5045999128" description="Secreted protein" evidence="2">
    <location>
        <begin position="30"/>
        <end position="146"/>
    </location>
</feature>
<feature type="compositionally biased region" description="Low complexity" evidence="1">
    <location>
        <begin position="117"/>
        <end position="132"/>
    </location>
</feature>
<feature type="signal peptide" evidence="2">
    <location>
        <begin position="1"/>
        <end position="29"/>
    </location>
</feature>
<proteinExistence type="predicted"/>
<feature type="compositionally biased region" description="Gly residues" evidence="1">
    <location>
        <begin position="137"/>
        <end position="146"/>
    </location>
</feature>
<organism evidence="3 4">
    <name type="scientific">Pararhizobium capsulatum DSM 1112</name>
    <dbReference type="NCBI Taxonomy" id="1121113"/>
    <lineage>
        <taxon>Bacteria</taxon>
        <taxon>Pseudomonadati</taxon>
        <taxon>Pseudomonadota</taxon>
        <taxon>Alphaproteobacteria</taxon>
        <taxon>Hyphomicrobiales</taxon>
        <taxon>Rhizobiaceae</taxon>
        <taxon>Rhizobium/Agrobacterium group</taxon>
        <taxon>Pararhizobium</taxon>
    </lineage>
</organism>
<dbReference type="EMBL" id="JAUSVF010000001">
    <property type="protein sequence ID" value="MDQ0318501.1"/>
    <property type="molecule type" value="Genomic_DNA"/>
</dbReference>
<evidence type="ECO:0000313" key="3">
    <source>
        <dbReference type="EMBL" id="MDQ0318501.1"/>
    </source>
</evidence>
<evidence type="ECO:0008006" key="5">
    <source>
        <dbReference type="Google" id="ProtNLM"/>
    </source>
</evidence>
<name>A0ABU0BLC3_9HYPH</name>
<comment type="caution">
    <text evidence="3">The sequence shown here is derived from an EMBL/GenBank/DDBJ whole genome shotgun (WGS) entry which is preliminary data.</text>
</comment>
<protein>
    <recommendedName>
        <fullName evidence="5">Secreted protein</fullName>
    </recommendedName>
</protein>
<keyword evidence="4" id="KW-1185">Reference proteome</keyword>
<reference evidence="3 4" key="1">
    <citation type="submission" date="2023-07" db="EMBL/GenBank/DDBJ databases">
        <title>Genomic Encyclopedia of Type Strains, Phase IV (KMG-IV): sequencing the most valuable type-strain genomes for metagenomic binning, comparative biology and taxonomic classification.</title>
        <authorList>
            <person name="Goeker M."/>
        </authorList>
    </citation>
    <scope>NUCLEOTIDE SEQUENCE [LARGE SCALE GENOMIC DNA]</scope>
    <source>
        <strain evidence="3 4">DSM 1112</strain>
    </source>
</reference>